<sequence length="135" mass="15013">MPLQVMAQALNLPDAVTRLNEPGWAFAQTMNLGTSQGLIMWRIPLVRDTDPMYAPVAALMERSEVEVLFSGEVVDPGVIGGKLEAFVALLHPEGQRQTPSPQQRTFVDIFENWGETVLPEHLPEKMAHMCALHTH</sequence>
<proteinExistence type="predicted"/>
<evidence type="ECO:0000313" key="1">
    <source>
        <dbReference type="EMBL" id="BCP02491.1"/>
    </source>
</evidence>
<reference evidence="1 2" key="1">
    <citation type="submission" date="2020-12" db="EMBL/GenBank/DDBJ databases">
        <title>Genome sequence of clinical Mycobacterium intracellulare strains.</title>
        <authorList>
            <person name="Tateishi Y."/>
            <person name="Matsumoto S."/>
            <person name="Fukushima Y."/>
            <person name="Nakajima C."/>
            <person name="Suzuki Y."/>
        </authorList>
    </citation>
    <scope>NUCLEOTIDE SEQUENCE [LARGE SCALE GENOMIC DNA]</scope>
    <source>
        <strain evidence="1 2">M018</strain>
        <plasmid evidence="1 2">pM018</plasmid>
    </source>
</reference>
<protein>
    <submittedName>
        <fullName evidence="1">Uncharacterized protein</fullName>
    </submittedName>
</protein>
<dbReference type="Proteomes" id="UP000595205">
    <property type="component" value="Plasmid pM018"/>
</dbReference>
<organism evidence="1 2">
    <name type="scientific">Mycobacterium intracellulare</name>
    <dbReference type="NCBI Taxonomy" id="1767"/>
    <lineage>
        <taxon>Bacteria</taxon>
        <taxon>Bacillati</taxon>
        <taxon>Actinomycetota</taxon>
        <taxon>Actinomycetes</taxon>
        <taxon>Mycobacteriales</taxon>
        <taxon>Mycobacteriaceae</taxon>
        <taxon>Mycobacterium</taxon>
        <taxon>Mycobacterium avium complex (MAC)</taxon>
    </lineage>
</organism>
<dbReference type="RefSeq" id="WP_202349100.1">
    <property type="nucleotide sequence ID" value="NZ_AP024256.1"/>
</dbReference>
<geneLocation type="plasmid" evidence="1 2">
    <name>pM018</name>
</geneLocation>
<keyword evidence="1" id="KW-0614">Plasmid</keyword>
<dbReference type="EMBL" id="AP024256">
    <property type="protein sequence ID" value="BCP02491.1"/>
    <property type="molecule type" value="Genomic_DNA"/>
</dbReference>
<name>A0A7R7MYT4_MYCIT</name>
<gene>
    <name evidence="1" type="ORF">MINTM018_52600</name>
</gene>
<accession>A0A7R7MYT4</accession>
<evidence type="ECO:0000313" key="2">
    <source>
        <dbReference type="Proteomes" id="UP000595205"/>
    </source>
</evidence>
<dbReference type="AlphaFoldDB" id="A0A7R7MYT4"/>